<organism evidence="1 2">
    <name type="scientific">Bacteroides reticulotermitis</name>
    <dbReference type="NCBI Taxonomy" id="1133319"/>
    <lineage>
        <taxon>Bacteria</taxon>
        <taxon>Pseudomonadati</taxon>
        <taxon>Bacteroidota</taxon>
        <taxon>Bacteroidia</taxon>
        <taxon>Bacteroidales</taxon>
        <taxon>Bacteroidaceae</taxon>
        <taxon>Bacteroides</taxon>
    </lineage>
</organism>
<dbReference type="InterPro" id="IPR043131">
    <property type="entry name" value="BCAT-like_N"/>
</dbReference>
<dbReference type="Gene3D" id="3.30.470.10">
    <property type="match status" value="1"/>
</dbReference>
<keyword evidence="1" id="KW-0456">Lyase</keyword>
<dbReference type="InterPro" id="IPR036038">
    <property type="entry name" value="Aminotransferase-like"/>
</dbReference>
<dbReference type="InterPro" id="IPR001544">
    <property type="entry name" value="Aminotrans_IV"/>
</dbReference>
<dbReference type="GO" id="GO:0008696">
    <property type="term" value="F:4-amino-4-deoxychorismate lyase activity"/>
    <property type="evidence" value="ECO:0007669"/>
    <property type="project" value="UniProtKB-EC"/>
</dbReference>
<reference evidence="1" key="1">
    <citation type="submission" date="2020-08" db="EMBL/GenBank/DDBJ databases">
        <title>Genomic Encyclopedia of Type Strains, Phase IV (KMG-IV): sequencing the most valuable type-strain genomes for metagenomic binning, comparative biology and taxonomic classification.</title>
        <authorList>
            <person name="Goeker M."/>
        </authorList>
    </citation>
    <scope>NUCLEOTIDE SEQUENCE [LARGE SCALE GENOMIC DNA]</scope>
    <source>
        <strain evidence="1">DSM 105720</strain>
    </source>
</reference>
<evidence type="ECO:0000313" key="1">
    <source>
        <dbReference type="EMBL" id="MBB4044746.1"/>
    </source>
</evidence>
<protein>
    <submittedName>
        <fullName evidence="1">4-amino-4-deoxychorismate lyase</fullName>
        <ecNumber evidence="1">4.1.3.38</ecNumber>
    </submittedName>
</protein>
<gene>
    <name evidence="1" type="ORF">GGR06_002544</name>
</gene>
<name>A0A840CZH9_9BACE</name>
<dbReference type="SUPFAM" id="SSF56752">
    <property type="entry name" value="D-aminoacid aminotransferase-like PLP-dependent enzymes"/>
    <property type="match status" value="1"/>
</dbReference>
<keyword evidence="2" id="KW-1185">Reference proteome</keyword>
<proteinExistence type="predicted"/>
<comment type="caution">
    <text evidence="1">The sequence shown here is derived from an EMBL/GenBank/DDBJ whole genome shotgun (WGS) entry which is preliminary data.</text>
</comment>
<dbReference type="InterPro" id="IPR043132">
    <property type="entry name" value="BCAT-like_C"/>
</dbReference>
<accession>A0A840CZH9</accession>
<dbReference type="RefSeq" id="WP_044163455.1">
    <property type="nucleotide sequence ID" value="NZ_JACIER010000010.1"/>
</dbReference>
<sequence length="200" mass="23281">MNTLFSEAIKLKDGVLYNLDYHQMRVNRTLQQFFGTSIDLSVLAQLIPEDKKSGLYKCRVLYNTRIVSVECTPYQFRSIQSVGVVNANHISYDYKYADRSDLNRLLEKSGCDDMILIKDRLVTDASFANLVFQSPNGLYTPTSYLLRGTKREYLLDKGLIQEREIRQEDLTQYERVFFINALIDLEDNISMDIQSLRYLT</sequence>
<dbReference type="Proteomes" id="UP000560658">
    <property type="component" value="Unassembled WGS sequence"/>
</dbReference>
<evidence type="ECO:0000313" key="2">
    <source>
        <dbReference type="Proteomes" id="UP000560658"/>
    </source>
</evidence>
<dbReference type="Gene3D" id="3.20.10.10">
    <property type="entry name" value="D-amino Acid Aminotransferase, subunit A, domain 2"/>
    <property type="match status" value="1"/>
</dbReference>
<dbReference type="EMBL" id="JACIER010000010">
    <property type="protein sequence ID" value="MBB4044746.1"/>
    <property type="molecule type" value="Genomic_DNA"/>
</dbReference>
<dbReference type="EC" id="4.1.3.38" evidence="1"/>
<dbReference type="Pfam" id="PF01063">
    <property type="entry name" value="Aminotran_4"/>
    <property type="match status" value="1"/>
</dbReference>
<dbReference type="AlphaFoldDB" id="A0A840CZH9"/>